<dbReference type="InterPro" id="IPR051678">
    <property type="entry name" value="AGP_Transferase"/>
</dbReference>
<feature type="domain" description="Aminoglycoside phosphotransferase" evidence="1">
    <location>
        <begin position="56"/>
        <end position="205"/>
    </location>
</feature>
<dbReference type="Pfam" id="PF01636">
    <property type="entry name" value="APH"/>
    <property type="match status" value="1"/>
</dbReference>
<dbReference type="EMBL" id="MU003823">
    <property type="protein sequence ID" value="KAF2718546.1"/>
    <property type="molecule type" value="Genomic_DNA"/>
</dbReference>
<name>A0A9P4UMN3_9PEZI</name>
<evidence type="ECO:0000313" key="3">
    <source>
        <dbReference type="Proteomes" id="UP000799441"/>
    </source>
</evidence>
<dbReference type="SUPFAM" id="SSF56112">
    <property type="entry name" value="Protein kinase-like (PK-like)"/>
    <property type="match status" value="1"/>
</dbReference>
<dbReference type="InterPro" id="IPR011009">
    <property type="entry name" value="Kinase-like_dom_sf"/>
</dbReference>
<sequence>MAQSDPCDVCSWKKIEPRSFGYKSHVKIFYCVSDHGVWSIGDDVILKERSHKFSSYEARNIRYIQQHTTIPVPEIIHEWVEGDRYYLIMKRIPGVTLEKAWPTMSDTDKECVAKQTAACLAQLRKLTSDRIETLEGEPVQEAFLFDDQLWETLAKELENVPEDLRRRLRRNMPSSQPYTYTHSDLTTCNIMVKDGQLTGIIDWEGSAFFPSWWQSTSLRIGLGPDDFAWKRLLAEYVEPYKEGEDFWANRFRLERYPDLDSQGFEVVERLRIKDL</sequence>
<evidence type="ECO:0000259" key="1">
    <source>
        <dbReference type="Pfam" id="PF01636"/>
    </source>
</evidence>
<comment type="caution">
    <text evidence="2">The sequence shown here is derived from an EMBL/GenBank/DDBJ whole genome shotgun (WGS) entry which is preliminary data.</text>
</comment>
<dbReference type="GO" id="GO:0016301">
    <property type="term" value="F:kinase activity"/>
    <property type="evidence" value="ECO:0007669"/>
    <property type="project" value="UniProtKB-KW"/>
</dbReference>
<dbReference type="AlphaFoldDB" id="A0A9P4UMN3"/>
<keyword evidence="2" id="KW-0808">Transferase</keyword>
<dbReference type="InterPro" id="IPR002575">
    <property type="entry name" value="Aminoglycoside_PTrfase"/>
</dbReference>
<accession>A0A9P4UMN3</accession>
<dbReference type="CDD" id="cd05120">
    <property type="entry name" value="APH_ChoK_like"/>
    <property type="match status" value="1"/>
</dbReference>
<proteinExistence type="predicted"/>
<keyword evidence="3" id="KW-1185">Reference proteome</keyword>
<protein>
    <submittedName>
        <fullName evidence="2">Kinase-like protein</fullName>
    </submittedName>
</protein>
<dbReference type="PANTHER" id="PTHR21310">
    <property type="entry name" value="AMINOGLYCOSIDE PHOSPHOTRANSFERASE-RELATED-RELATED"/>
    <property type="match status" value="1"/>
</dbReference>
<dbReference type="Proteomes" id="UP000799441">
    <property type="component" value="Unassembled WGS sequence"/>
</dbReference>
<dbReference type="PANTHER" id="PTHR21310:SF48">
    <property type="entry name" value="AMINOGLYCOSIDE PHOSPHOTRANSFERASE DOMAIN-CONTAINING PROTEIN"/>
    <property type="match status" value="1"/>
</dbReference>
<gene>
    <name evidence="2" type="ORF">K431DRAFT_340629</name>
</gene>
<evidence type="ECO:0000313" key="2">
    <source>
        <dbReference type="EMBL" id="KAF2718546.1"/>
    </source>
</evidence>
<reference evidence="2" key="1">
    <citation type="journal article" date="2020" name="Stud. Mycol.">
        <title>101 Dothideomycetes genomes: a test case for predicting lifestyles and emergence of pathogens.</title>
        <authorList>
            <person name="Haridas S."/>
            <person name="Albert R."/>
            <person name="Binder M."/>
            <person name="Bloem J."/>
            <person name="Labutti K."/>
            <person name="Salamov A."/>
            <person name="Andreopoulos B."/>
            <person name="Baker S."/>
            <person name="Barry K."/>
            <person name="Bills G."/>
            <person name="Bluhm B."/>
            <person name="Cannon C."/>
            <person name="Castanera R."/>
            <person name="Culley D."/>
            <person name="Daum C."/>
            <person name="Ezra D."/>
            <person name="Gonzalez J."/>
            <person name="Henrissat B."/>
            <person name="Kuo A."/>
            <person name="Liang C."/>
            <person name="Lipzen A."/>
            <person name="Lutzoni F."/>
            <person name="Magnuson J."/>
            <person name="Mondo S."/>
            <person name="Nolan M."/>
            <person name="Ohm R."/>
            <person name="Pangilinan J."/>
            <person name="Park H.-J."/>
            <person name="Ramirez L."/>
            <person name="Alfaro M."/>
            <person name="Sun H."/>
            <person name="Tritt A."/>
            <person name="Yoshinaga Y."/>
            <person name="Zwiers L.-H."/>
            <person name="Turgeon B."/>
            <person name="Goodwin S."/>
            <person name="Spatafora J."/>
            <person name="Crous P."/>
            <person name="Grigoriev I."/>
        </authorList>
    </citation>
    <scope>NUCLEOTIDE SEQUENCE</scope>
    <source>
        <strain evidence="2">CBS 116435</strain>
    </source>
</reference>
<organism evidence="2 3">
    <name type="scientific">Polychaeton citri CBS 116435</name>
    <dbReference type="NCBI Taxonomy" id="1314669"/>
    <lineage>
        <taxon>Eukaryota</taxon>
        <taxon>Fungi</taxon>
        <taxon>Dikarya</taxon>
        <taxon>Ascomycota</taxon>
        <taxon>Pezizomycotina</taxon>
        <taxon>Dothideomycetes</taxon>
        <taxon>Dothideomycetidae</taxon>
        <taxon>Capnodiales</taxon>
        <taxon>Capnodiaceae</taxon>
        <taxon>Polychaeton</taxon>
    </lineage>
</organism>
<keyword evidence="2" id="KW-0418">Kinase</keyword>
<dbReference type="Gene3D" id="3.90.1200.10">
    <property type="match status" value="1"/>
</dbReference>
<dbReference type="OrthoDB" id="8300194at2759"/>